<accession>A0ABS5BKL7</accession>
<proteinExistence type="predicted"/>
<evidence type="ECO:0008006" key="3">
    <source>
        <dbReference type="Google" id="ProtNLM"/>
    </source>
</evidence>
<reference evidence="1 2" key="1">
    <citation type="submission" date="2021-04" db="EMBL/GenBank/DDBJ databases">
        <authorList>
            <person name="Ivanova A."/>
        </authorList>
    </citation>
    <scope>NUCLEOTIDE SEQUENCE [LARGE SCALE GENOMIC DNA]</scope>
    <source>
        <strain evidence="1 2">G18</strain>
    </source>
</reference>
<evidence type="ECO:0000313" key="2">
    <source>
        <dbReference type="Proteomes" id="UP000676565"/>
    </source>
</evidence>
<comment type="caution">
    <text evidence="1">The sequence shown here is derived from an EMBL/GenBank/DDBJ whole genome shotgun (WGS) entry which is preliminary data.</text>
</comment>
<organism evidence="1 2">
    <name type="scientific">Gemmata palustris</name>
    <dbReference type="NCBI Taxonomy" id="2822762"/>
    <lineage>
        <taxon>Bacteria</taxon>
        <taxon>Pseudomonadati</taxon>
        <taxon>Planctomycetota</taxon>
        <taxon>Planctomycetia</taxon>
        <taxon>Gemmatales</taxon>
        <taxon>Gemmataceae</taxon>
        <taxon>Gemmata</taxon>
    </lineage>
</organism>
<protein>
    <recommendedName>
        <fullName evidence="3">SMI1/KNR4 family protein</fullName>
    </recommendedName>
</protein>
<gene>
    <name evidence="1" type="ORF">J8F10_02935</name>
</gene>
<evidence type="ECO:0000313" key="1">
    <source>
        <dbReference type="EMBL" id="MBP3954249.1"/>
    </source>
</evidence>
<name>A0ABS5BKL7_9BACT</name>
<dbReference type="Proteomes" id="UP000676565">
    <property type="component" value="Unassembled WGS sequence"/>
</dbReference>
<dbReference type="EMBL" id="JAGKQQ010000001">
    <property type="protein sequence ID" value="MBP3954249.1"/>
    <property type="molecule type" value="Genomic_DNA"/>
</dbReference>
<sequence length="84" mass="9112">MISFVRDIFGNPFCPVAVDPSWLTSDVIALATGIYVERAFDRLPILADALQDAGCDNDDILNHLRGDGPHVKGCWALDLVLGKS</sequence>
<keyword evidence="2" id="KW-1185">Reference proteome</keyword>